<dbReference type="AlphaFoldDB" id="A0A835PL96"/>
<feature type="compositionally biased region" description="Basic and acidic residues" evidence="1">
    <location>
        <begin position="28"/>
        <end position="38"/>
    </location>
</feature>
<evidence type="ECO:0000313" key="2">
    <source>
        <dbReference type="EMBL" id="KAG0453408.1"/>
    </source>
</evidence>
<dbReference type="Proteomes" id="UP000639772">
    <property type="component" value="Unassembled WGS sequence"/>
</dbReference>
<accession>A0A835PL96</accession>
<reference evidence="2 3" key="1">
    <citation type="journal article" date="2020" name="Nat. Food">
        <title>A phased Vanilla planifolia genome enables genetic improvement of flavour and production.</title>
        <authorList>
            <person name="Hasing T."/>
            <person name="Tang H."/>
            <person name="Brym M."/>
            <person name="Khazi F."/>
            <person name="Huang T."/>
            <person name="Chambers A.H."/>
        </authorList>
    </citation>
    <scope>NUCLEOTIDE SEQUENCE [LARGE SCALE GENOMIC DNA]</scope>
    <source>
        <tissue evidence="2">Leaf</tissue>
    </source>
</reference>
<evidence type="ECO:0000313" key="3">
    <source>
        <dbReference type="Proteomes" id="UP000639772"/>
    </source>
</evidence>
<protein>
    <submittedName>
        <fullName evidence="2">Uncharacterized protein</fullName>
    </submittedName>
</protein>
<dbReference type="PANTHER" id="PTHR33924:SF5">
    <property type="entry name" value="CATION-TRANSPORTING ATPASE"/>
    <property type="match status" value="1"/>
</dbReference>
<proteinExistence type="predicted"/>
<organism evidence="2 3">
    <name type="scientific">Vanilla planifolia</name>
    <name type="common">Vanilla</name>
    <dbReference type="NCBI Taxonomy" id="51239"/>
    <lineage>
        <taxon>Eukaryota</taxon>
        <taxon>Viridiplantae</taxon>
        <taxon>Streptophyta</taxon>
        <taxon>Embryophyta</taxon>
        <taxon>Tracheophyta</taxon>
        <taxon>Spermatophyta</taxon>
        <taxon>Magnoliopsida</taxon>
        <taxon>Liliopsida</taxon>
        <taxon>Asparagales</taxon>
        <taxon>Orchidaceae</taxon>
        <taxon>Vanilloideae</taxon>
        <taxon>Vanilleae</taxon>
        <taxon>Vanilla</taxon>
    </lineage>
</organism>
<dbReference type="OrthoDB" id="1930341at2759"/>
<name>A0A835PL96_VANPL</name>
<dbReference type="EMBL" id="JADCNM010000014">
    <property type="protein sequence ID" value="KAG0453408.1"/>
    <property type="molecule type" value="Genomic_DNA"/>
</dbReference>
<feature type="compositionally biased region" description="Basic and acidic residues" evidence="1">
    <location>
        <begin position="45"/>
        <end position="77"/>
    </location>
</feature>
<sequence length="547" mass="61209">MDGRVPEPEVADSSTSSPRSPFQVGRTRCRESDPEEPKKRAKMAKIRDLESLLRSKEGIKTSRKEQDLAEHGNRIQEEDTSQITETTDLRLPTANSFLEAGATVLSLGLPSNLQSTSDTASEFKTEESRVINRSWLLTKHDLKIDTRIGELQSVDLDLNNPFYPFKKLGQTRSTGASECGSTTAPMEKSESMRKWNEMKQKGFISSFHGVAAIPKPRGRQSKRVKDDEINKKTELTKRELVNKNTKVAAPCGLLSGLNPGIIKHVRNSKQVNSIIEAMLKSEKVEKQELNKPIDQFRSVTKSIMHEAKEHIHAPVDDRLNLTLNKEQVNESDMAMHKLNCDGCNSTTDNSKDDDALTLKLSSGVTLVSEDANSAANVECPISKENISSLSLTAASVASQWLELIQLDLKGRLAAKKRVKNAIQIELPYLLSRDLAPDQENVSLLANSNFDVHMVRWKTLFGQMDKSLLEEGKQIERWLRQVEELQSQCEKGINYVGTKGFPLLESEEDNSLWKNREAWENICAVRAAAASIYSTSNLIMNKDDLPCF</sequence>
<evidence type="ECO:0000256" key="1">
    <source>
        <dbReference type="SAM" id="MobiDB-lite"/>
    </source>
</evidence>
<feature type="region of interest" description="Disordered" evidence="1">
    <location>
        <begin position="1"/>
        <end position="88"/>
    </location>
</feature>
<gene>
    <name evidence="2" type="ORF">HPP92_024712</name>
</gene>
<comment type="caution">
    <text evidence="2">The sequence shown here is derived from an EMBL/GenBank/DDBJ whole genome shotgun (WGS) entry which is preliminary data.</text>
</comment>
<dbReference type="PANTHER" id="PTHR33924">
    <property type="entry name" value="CATION-TRANSPORTING ATPASE"/>
    <property type="match status" value="1"/>
</dbReference>